<dbReference type="Proteomes" id="UP000182114">
    <property type="component" value="Unassembled WGS sequence"/>
</dbReference>
<organism evidence="1 2">
    <name type="scientific">Cellulophaga baltica</name>
    <dbReference type="NCBI Taxonomy" id="76594"/>
    <lineage>
        <taxon>Bacteria</taxon>
        <taxon>Pseudomonadati</taxon>
        <taxon>Bacteroidota</taxon>
        <taxon>Flavobacteriia</taxon>
        <taxon>Flavobacteriales</taxon>
        <taxon>Flavobacteriaceae</taxon>
        <taxon>Cellulophaga</taxon>
    </lineage>
</organism>
<reference evidence="2" key="1">
    <citation type="submission" date="2016-10" db="EMBL/GenBank/DDBJ databases">
        <authorList>
            <person name="Varghese N."/>
            <person name="Submissions S."/>
        </authorList>
    </citation>
    <scope>NUCLEOTIDE SEQUENCE [LARGE SCALE GENOMIC DNA]</scope>
    <source>
        <strain evidence="2">DSM 24729</strain>
    </source>
</reference>
<sequence length="46" mass="5528">MKKFENFKIEKTEMICGGEHWDTGCRDNKRTDIYDDVAHTIVYFEL</sequence>
<dbReference type="AlphaFoldDB" id="A0A1G7JN24"/>
<proteinExistence type="predicted"/>
<evidence type="ECO:0000313" key="1">
    <source>
        <dbReference type="EMBL" id="SDF26255.1"/>
    </source>
</evidence>
<gene>
    <name evidence="1" type="ORF">SAMN04487992_1108</name>
</gene>
<protein>
    <submittedName>
        <fullName evidence="1">Uncharacterized protein</fullName>
    </submittedName>
</protein>
<name>A0A1G7JN24_9FLAO</name>
<dbReference type="RefSeq" id="WP_175444443.1">
    <property type="nucleotide sequence ID" value="NZ_FNBD01000010.1"/>
</dbReference>
<keyword evidence="2" id="KW-1185">Reference proteome</keyword>
<evidence type="ECO:0000313" key="2">
    <source>
        <dbReference type="Proteomes" id="UP000182114"/>
    </source>
</evidence>
<accession>A0A1G7JN24</accession>
<dbReference type="EMBL" id="FNBD01000010">
    <property type="protein sequence ID" value="SDF26255.1"/>
    <property type="molecule type" value="Genomic_DNA"/>
</dbReference>